<proteinExistence type="predicted"/>
<sequence>MKEKLIHIVESLRKKGDYRYILSNYVDYNAWMDRIQKYFPNTSIENFTDFNYSTCFTMFINISNTDAKIGTESFTHFVKKNLYLDRIQIQVSVLAPYATFKYVRHVFENGEIKMCDSFKPFLEEHSSIGRLVFEFLNSSGLTILDKELLSVEIPNISLELKESNVTVYNCLFEDEY</sequence>
<gene>
    <name evidence="1" type="ORF">ACJDU8_00940</name>
</gene>
<organism evidence="1 2">
    <name type="scientific">Candidatus Clostridium eludens</name>
    <dbReference type="NCBI Taxonomy" id="3381663"/>
    <lineage>
        <taxon>Bacteria</taxon>
        <taxon>Bacillati</taxon>
        <taxon>Bacillota</taxon>
        <taxon>Clostridia</taxon>
        <taxon>Eubacteriales</taxon>
        <taxon>Clostridiaceae</taxon>
        <taxon>Clostridium</taxon>
    </lineage>
</organism>
<dbReference type="EMBL" id="JBJHZX010000001">
    <property type="protein sequence ID" value="MFL0194160.1"/>
    <property type="molecule type" value="Genomic_DNA"/>
</dbReference>
<keyword evidence="2" id="KW-1185">Reference proteome</keyword>
<dbReference type="RefSeq" id="WP_406790278.1">
    <property type="nucleotide sequence ID" value="NZ_JBJHZX010000001.1"/>
</dbReference>
<protein>
    <submittedName>
        <fullName evidence="1">Uncharacterized protein</fullName>
    </submittedName>
</protein>
<reference evidence="1 2" key="1">
    <citation type="submission" date="2024-11" db="EMBL/GenBank/DDBJ databases">
        <authorList>
            <person name="Heng Y.C."/>
            <person name="Lim A.C.H."/>
            <person name="Lee J.K.Y."/>
            <person name="Kittelmann S."/>
        </authorList>
    </citation>
    <scope>NUCLEOTIDE SEQUENCE [LARGE SCALE GENOMIC DNA]</scope>
    <source>
        <strain evidence="1 2">WILCCON 0269</strain>
    </source>
</reference>
<evidence type="ECO:0000313" key="2">
    <source>
        <dbReference type="Proteomes" id="UP001623660"/>
    </source>
</evidence>
<comment type="caution">
    <text evidence="1">The sequence shown here is derived from an EMBL/GenBank/DDBJ whole genome shotgun (WGS) entry which is preliminary data.</text>
</comment>
<evidence type="ECO:0000313" key="1">
    <source>
        <dbReference type="EMBL" id="MFL0194160.1"/>
    </source>
</evidence>
<name>A0ABW8SH16_9CLOT</name>
<accession>A0ABW8SH16</accession>
<dbReference type="Proteomes" id="UP001623660">
    <property type="component" value="Unassembled WGS sequence"/>
</dbReference>